<evidence type="ECO:0000256" key="5">
    <source>
        <dbReference type="RuleBase" id="RU362022"/>
    </source>
</evidence>
<accession>A0A9P7PY18</accession>
<dbReference type="Proteomes" id="UP000732380">
    <property type="component" value="Unassembled WGS sequence"/>
</dbReference>
<dbReference type="AlphaFoldDB" id="A0A9P7PY18"/>
<keyword evidence="7" id="KW-1185">Reference proteome</keyword>
<name>A0A9P7PY18_9HYPO</name>
<proteinExistence type="inferred from homology"/>
<dbReference type="Pfam" id="PF04140">
    <property type="entry name" value="ICMT"/>
    <property type="match status" value="1"/>
</dbReference>
<keyword evidence="5" id="KW-0808">Transferase</keyword>
<gene>
    <name evidence="6" type="ORF">E4U13_003080</name>
</gene>
<organism evidence="6 7">
    <name type="scientific">Claviceps humidiphila</name>
    <dbReference type="NCBI Taxonomy" id="1294629"/>
    <lineage>
        <taxon>Eukaryota</taxon>
        <taxon>Fungi</taxon>
        <taxon>Dikarya</taxon>
        <taxon>Ascomycota</taxon>
        <taxon>Pezizomycotina</taxon>
        <taxon>Sordariomycetes</taxon>
        <taxon>Hypocreomycetidae</taxon>
        <taxon>Hypocreales</taxon>
        <taxon>Clavicipitaceae</taxon>
        <taxon>Claviceps</taxon>
    </lineage>
</organism>
<feature type="transmembrane region" description="Helical" evidence="5">
    <location>
        <begin position="92"/>
        <end position="114"/>
    </location>
</feature>
<dbReference type="GO" id="GO:0004671">
    <property type="term" value="F:protein C-terminal S-isoprenylcysteine carboxyl O-methyltransferase activity"/>
    <property type="evidence" value="ECO:0007669"/>
    <property type="project" value="UniProtKB-EC"/>
</dbReference>
<evidence type="ECO:0000256" key="2">
    <source>
        <dbReference type="ARBA" id="ARBA00022692"/>
    </source>
</evidence>
<evidence type="ECO:0000256" key="1">
    <source>
        <dbReference type="ARBA" id="ARBA00004141"/>
    </source>
</evidence>
<dbReference type="GO" id="GO:0005789">
    <property type="term" value="C:endoplasmic reticulum membrane"/>
    <property type="evidence" value="ECO:0007669"/>
    <property type="project" value="UniProtKB-SubCell"/>
</dbReference>
<feature type="transmembrane region" description="Helical" evidence="5">
    <location>
        <begin position="179"/>
        <end position="200"/>
    </location>
</feature>
<dbReference type="InterPro" id="IPR007269">
    <property type="entry name" value="ICMT_MeTrfase"/>
</dbReference>
<feature type="transmembrane region" description="Helical" evidence="5">
    <location>
        <begin position="46"/>
        <end position="71"/>
    </location>
</feature>
<keyword evidence="3 5" id="KW-1133">Transmembrane helix</keyword>
<dbReference type="EMBL" id="SRQM01000243">
    <property type="protein sequence ID" value="KAG6115030.1"/>
    <property type="molecule type" value="Genomic_DNA"/>
</dbReference>
<comment type="caution">
    <text evidence="6">The sequence shown here is derived from an EMBL/GenBank/DDBJ whole genome shotgun (WGS) entry which is preliminary data.</text>
</comment>
<sequence length="229" mass="25151">MVSLSAISFAIATTLSGYLASACLTPPNPSPKSSQVWGKDSIGFVGHPAVVLAGRLLAFGFCFHHAIVAILMGDRTTSQHGYLNPDLFRWTWLSPLCFASIFAGAALRLSAFGALGSRFTFSLAKPNELNTKGIYAYIQHPSYTGIVLIFVPLQLLIVRWDGWPAFWIPQSVSDRLHGWGLITCVVLVSMSSISLSARVFDEEAMLKEVFGDKWVAWNKRTKRFIPGLV</sequence>
<reference evidence="6 7" key="1">
    <citation type="journal article" date="2020" name="bioRxiv">
        <title>Whole genome comparisons of ergot fungi reveals the divergence and evolution of species within the genus Claviceps are the result of varying mechanisms driving genome evolution and host range expansion.</title>
        <authorList>
            <person name="Wyka S.A."/>
            <person name="Mondo S.J."/>
            <person name="Liu M."/>
            <person name="Dettman J."/>
            <person name="Nalam V."/>
            <person name="Broders K.D."/>
        </authorList>
    </citation>
    <scope>NUCLEOTIDE SEQUENCE [LARGE SCALE GENOMIC DNA]</scope>
    <source>
        <strain evidence="6 7">LM576</strain>
    </source>
</reference>
<protein>
    <recommendedName>
        <fullName evidence="5">Protein-S-isoprenylcysteine O-methyltransferase</fullName>
        <ecNumber evidence="5">2.1.1.100</ecNumber>
    </recommendedName>
</protein>
<evidence type="ECO:0000313" key="6">
    <source>
        <dbReference type="EMBL" id="KAG6115030.1"/>
    </source>
</evidence>
<comment type="subcellular location">
    <subcellularLocation>
        <location evidence="5">Endoplasmic reticulum membrane</location>
        <topology evidence="5">Multi-pass membrane protein</topology>
    </subcellularLocation>
    <subcellularLocation>
        <location evidence="1">Membrane</location>
        <topology evidence="1">Multi-pass membrane protein</topology>
    </subcellularLocation>
</comment>
<evidence type="ECO:0000256" key="3">
    <source>
        <dbReference type="ARBA" id="ARBA00022989"/>
    </source>
</evidence>
<evidence type="ECO:0000256" key="4">
    <source>
        <dbReference type="ARBA" id="ARBA00023136"/>
    </source>
</evidence>
<evidence type="ECO:0000313" key="7">
    <source>
        <dbReference type="Proteomes" id="UP000732380"/>
    </source>
</evidence>
<dbReference type="EC" id="2.1.1.100" evidence="5"/>
<comment type="similarity">
    <text evidence="5">Belongs to the class VI-like SAM-binding methyltransferase superfamily. Isoprenylcysteine carboxyl methyltransferase family.</text>
</comment>
<keyword evidence="5" id="KW-0949">S-adenosyl-L-methionine</keyword>
<comment type="catalytic activity">
    <reaction evidence="5">
        <text>[protein]-C-terminal S-[(2E,6E)-farnesyl]-L-cysteine + S-adenosyl-L-methionine = [protein]-C-terminal S-[(2E,6E)-farnesyl]-L-cysteine methyl ester + S-adenosyl-L-homocysteine</text>
        <dbReference type="Rhea" id="RHEA:21672"/>
        <dbReference type="Rhea" id="RHEA-COMP:12125"/>
        <dbReference type="Rhea" id="RHEA-COMP:12126"/>
        <dbReference type="ChEBI" id="CHEBI:57856"/>
        <dbReference type="ChEBI" id="CHEBI:59789"/>
        <dbReference type="ChEBI" id="CHEBI:90510"/>
        <dbReference type="ChEBI" id="CHEBI:90511"/>
        <dbReference type="EC" id="2.1.1.100"/>
    </reaction>
</comment>
<feature type="transmembrane region" description="Helical" evidence="5">
    <location>
        <begin position="134"/>
        <end position="158"/>
    </location>
</feature>
<keyword evidence="2 5" id="KW-0812">Transmembrane</keyword>
<dbReference type="GO" id="GO:0032259">
    <property type="term" value="P:methylation"/>
    <property type="evidence" value="ECO:0007669"/>
    <property type="project" value="UniProtKB-KW"/>
</dbReference>
<keyword evidence="4 5" id="KW-0472">Membrane</keyword>
<dbReference type="Gene3D" id="1.20.120.1630">
    <property type="match status" value="1"/>
</dbReference>
<dbReference type="PANTHER" id="PTHR12714">
    <property type="entry name" value="PROTEIN-S ISOPRENYLCYSTEINE O-METHYLTRANSFERASE"/>
    <property type="match status" value="1"/>
</dbReference>
<keyword evidence="5" id="KW-0489">Methyltransferase</keyword>
<dbReference type="PANTHER" id="PTHR12714:SF9">
    <property type="entry name" value="PROTEIN-S-ISOPRENYLCYSTEINE O-METHYLTRANSFERASE"/>
    <property type="match status" value="1"/>
</dbReference>
<keyword evidence="5" id="KW-0256">Endoplasmic reticulum</keyword>